<keyword evidence="2" id="KW-1185">Reference proteome</keyword>
<evidence type="ECO:0000313" key="1">
    <source>
        <dbReference type="EMBL" id="CAG8856263.1"/>
    </source>
</evidence>
<sequence length="79" mass="9224">KRYKFGLSILDCEKPGSFAVSSDEKLLAYIARRNIKLYLIENSLELSSLLYKDSGMFNVDFMKFVFNNEKLLIFKDDKT</sequence>
<proteinExistence type="predicted"/>
<accession>A0ABN7XLR7</accession>
<organism evidence="1 2">
    <name type="scientific">Gigaspora margarita</name>
    <dbReference type="NCBI Taxonomy" id="4874"/>
    <lineage>
        <taxon>Eukaryota</taxon>
        <taxon>Fungi</taxon>
        <taxon>Fungi incertae sedis</taxon>
        <taxon>Mucoromycota</taxon>
        <taxon>Glomeromycotina</taxon>
        <taxon>Glomeromycetes</taxon>
        <taxon>Diversisporales</taxon>
        <taxon>Gigasporaceae</taxon>
        <taxon>Gigaspora</taxon>
    </lineage>
</organism>
<feature type="non-terminal residue" evidence="1">
    <location>
        <position position="1"/>
    </location>
</feature>
<protein>
    <submittedName>
        <fullName evidence="1">39743_t:CDS:1</fullName>
    </submittedName>
</protein>
<name>A0ABN7XLR7_GIGMA</name>
<dbReference type="Proteomes" id="UP000789901">
    <property type="component" value="Unassembled WGS sequence"/>
</dbReference>
<gene>
    <name evidence="1" type="ORF">GMARGA_LOCUS45084</name>
</gene>
<evidence type="ECO:0000313" key="2">
    <source>
        <dbReference type="Proteomes" id="UP000789901"/>
    </source>
</evidence>
<feature type="non-terminal residue" evidence="1">
    <location>
        <position position="79"/>
    </location>
</feature>
<dbReference type="EMBL" id="CAJVQB010157997">
    <property type="protein sequence ID" value="CAG8856263.1"/>
    <property type="molecule type" value="Genomic_DNA"/>
</dbReference>
<reference evidence="1 2" key="1">
    <citation type="submission" date="2021-06" db="EMBL/GenBank/DDBJ databases">
        <authorList>
            <person name="Kallberg Y."/>
            <person name="Tangrot J."/>
            <person name="Rosling A."/>
        </authorList>
    </citation>
    <scope>NUCLEOTIDE SEQUENCE [LARGE SCALE GENOMIC DNA]</scope>
    <source>
        <strain evidence="1 2">120-4 pot B 10/14</strain>
    </source>
</reference>
<comment type="caution">
    <text evidence="1">The sequence shown here is derived from an EMBL/GenBank/DDBJ whole genome shotgun (WGS) entry which is preliminary data.</text>
</comment>